<accession>A0A9P6HEW7</accession>
<organism evidence="2 3">
    <name type="scientific">Thelephora terrestris</name>
    <dbReference type="NCBI Taxonomy" id="56493"/>
    <lineage>
        <taxon>Eukaryota</taxon>
        <taxon>Fungi</taxon>
        <taxon>Dikarya</taxon>
        <taxon>Basidiomycota</taxon>
        <taxon>Agaricomycotina</taxon>
        <taxon>Agaricomycetes</taxon>
        <taxon>Thelephorales</taxon>
        <taxon>Thelephoraceae</taxon>
        <taxon>Thelephora</taxon>
    </lineage>
</organism>
<feature type="compositionally biased region" description="Basic and acidic residues" evidence="1">
    <location>
        <begin position="513"/>
        <end position="524"/>
    </location>
</feature>
<feature type="compositionally biased region" description="Pro residues" evidence="1">
    <location>
        <begin position="448"/>
        <end position="460"/>
    </location>
</feature>
<dbReference type="AlphaFoldDB" id="A0A9P6HEW7"/>
<name>A0A9P6HEW7_9AGAM</name>
<reference evidence="2" key="1">
    <citation type="journal article" date="2020" name="Nat. Commun.">
        <title>Large-scale genome sequencing of mycorrhizal fungi provides insights into the early evolution of symbiotic traits.</title>
        <authorList>
            <person name="Miyauchi S."/>
            <person name="Kiss E."/>
            <person name="Kuo A."/>
            <person name="Drula E."/>
            <person name="Kohler A."/>
            <person name="Sanchez-Garcia M."/>
            <person name="Morin E."/>
            <person name="Andreopoulos B."/>
            <person name="Barry K.W."/>
            <person name="Bonito G."/>
            <person name="Buee M."/>
            <person name="Carver A."/>
            <person name="Chen C."/>
            <person name="Cichocki N."/>
            <person name="Clum A."/>
            <person name="Culley D."/>
            <person name="Crous P.W."/>
            <person name="Fauchery L."/>
            <person name="Girlanda M."/>
            <person name="Hayes R.D."/>
            <person name="Keri Z."/>
            <person name="LaButti K."/>
            <person name="Lipzen A."/>
            <person name="Lombard V."/>
            <person name="Magnuson J."/>
            <person name="Maillard F."/>
            <person name="Murat C."/>
            <person name="Nolan M."/>
            <person name="Ohm R.A."/>
            <person name="Pangilinan J."/>
            <person name="Pereira M.F."/>
            <person name="Perotto S."/>
            <person name="Peter M."/>
            <person name="Pfister S."/>
            <person name="Riley R."/>
            <person name="Sitrit Y."/>
            <person name="Stielow J.B."/>
            <person name="Szollosi G."/>
            <person name="Zifcakova L."/>
            <person name="Stursova M."/>
            <person name="Spatafora J.W."/>
            <person name="Tedersoo L."/>
            <person name="Vaario L.M."/>
            <person name="Yamada A."/>
            <person name="Yan M."/>
            <person name="Wang P."/>
            <person name="Xu J."/>
            <person name="Bruns T."/>
            <person name="Baldrian P."/>
            <person name="Vilgalys R."/>
            <person name="Dunand C."/>
            <person name="Henrissat B."/>
            <person name="Grigoriev I.V."/>
            <person name="Hibbett D."/>
            <person name="Nagy L.G."/>
            <person name="Martin F.M."/>
        </authorList>
    </citation>
    <scope>NUCLEOTIDE SEQUENCE</scope>
    <source>
        <strain evidence="2">UH-Tt-Lm1</strain>
    </source>
</reference>
<feature type="compositionally biased region" description="Low complexity" evidence="1">
    <location>
        <begin position="434"/>
        <end position="447"/>
    </location>
</feature>
<dbReference type="OrthoDB" id="3319305at2759"/>
<dbReference type="Proteomes" id="UP000736335">
    <property type="component" value="Unassembled WGS sequence"/>
</dbReference>
<reference evidence="2" key="2">
    <citation type="submission" date="2020-11" db="EMBL/GenBank/DDBJ databases">
        <authorList>
            <consortium name="DOE Joint Genome Institute"/>
            <person name="Kuo A."/>
            <person name="Miyauchi S."/>
            <person name="Kiss E."/>
            <person name="Drula E."/>
            <person name="Kohler A."/>
            <person name="Sanchez-Garcia M."/>
            <person name="Andreopoulos B."/>
            <person name="Barry K.W."/>
            <person name="Bonito G."/>
            <person name="Buee M."/>
            <person name="Carver A."/>
            <person name="Chen C."/>
            <person name="Cichocki N."/>
            <person name="Clum A."/>
            <person name="Culley D."/>
            <person name="Crous P.W."/>
            <person name="Fauchery L."/>
            <person name="Girlanda M."/>
            <person name="Hayes R."/>
            <person name="Keri Z."/>
            <person name="Labutti K."/>
            <person name="Lipzen A."/>
            <person name="Lombard V."/>
            <person name="Magnuson J."/>
            <person name="Maillard F."/>
            <person name="Morin E."/>
            <person name="Murat C."/>
            <person name="Nolan M."/>
            <person name="Ohm R."/>
            <person name="Pangilinan J."/>
            <person name="Pereira M."/>
            <person name="Perotto S."/>
            <person name="Peter M."/>
            <person name="Riley R."/>
            <person name="Sitrit Y."/>
            <person name="Stielow B."/>
            <person name="Szollosi G."/>
            <person name="Zifcakova L."/>
            <person name="Stursova M."/>
            <person name="Spatafora J.W."/>
            <person name="Tedersoo L."/>
            <person name="Vaario L.-M."/>
            <person name="Yamada A."/>
            <person name="Yan M."/>
            <person name="Wang P."/>
            <person name="Xu J."/>
            <person name="Bruns T."/>
            <person name="Baldrian P."/>
            <person name="Vilgalys R."/>
            <person name="Henrissat B."/>
            <person name="Grigoriev I.V."/>
            <person name="Hibbett D."/>
            <person name="Nagy L.G."/>
            <person name="Martin F.M."/>
        </authorList>
    </citation>
    <scope>NUCLEOTIDE SEQUENCE</scope>
    <source>
        <strain evidence="2">UH-Tt-Lm1</strain>
    </source>
</reference>
<evidence type="ECO:0000256" key="1">
    <source>
        <dbReference type="SAM" id="MobiDB-lite"/>
    </source>
</evidence>
<proteinExistence type="predicted"/>
<feature type="region of interest" description="Disordered" evidence="1">
    <location>
        <begin position="418"/>
        <end position="543"/>
    </location>
</feature>
<keyword evidence="3" id="KW-1185">Reference proteome</keyword>
<gene>
    <name evidence="2" type="ORF">BJ322DRAFT_1021413</name>
</gene>
<protein>
    <submittedName>
        <fullName evidence="2">Uncharacterized protein</fullName>
    </submittedName>
</protein>
<evidence type="ECO:0000313" key="2">
    <source>
        <dbReference type="EMBL" id="KAF9784725.1"/>
    </source>
</evidence>
<evidence type="ECO:0000313" key="3">
    <source>
        <dbReference type="Proteomes" id="UP000736335"/>
    </source>
</evidence>
<sequence>MPSQRTAQSILIGSMSIRKPTATQEVVHAMRNLQFSSPNKSVVDGESRQGILSGRKVFTGAAKAVVQEHLRSLSDAPAVIHTYPPLMLPSENEADYSLWCSLCNDRNGPILLCAGCRVGICYADPDRIYTGCMKWHHDMERPDLVFYCPFCCANGKGTFKFMLTRILPKPEALAFRFDPPVVFAVLRLPQNHGRWYKGNAASLYKLTVDLGGPQRSENTLGTFLQENPLAKIVIVVDTHSTQDGQLVYSEKPSQAHNGARVTKSVQILIKFLPRELADVLLVGSEKLYQHRVFVLNASCGDSILKEEARNEIPFGHTAELVLSFATSTVIPALVSSLSSLLILKWATTTLPLMDLIGHAVSPMMIEMLEPVFSGREFGHFHLAKISAIVLGGRLVVCTGNCNAGLISKHNLNWFRHGESNSPPAESPPLSVTNSPLLGPSPLSISPNDPSPNMPSMPPNNPSLVVPSPAVPPPTIPSALNPFEPIKRSGTWQQTKAVAMDYGEGSSQHTTEQATKRVRGEDRSSKVFVQKKPKNDPTQAPGTA</sequence>
<feature type="compositionally biased region" description="Polar residues" evidence="1">
    <location>
        <begin position="419"/>
        <end position="433"/>
    </location>
</feature>
<comment type="caution">
    <text evidence="2">The sequence shown here is derived from an EMBL/GenBank/DDBJ whole genome shotgun (WGS) entry which is preliminary data.</text>
</comment>
<dbReference type="EMBL" id="WIUZ02000008">
    <property type="protein sequence ID" value="KAF9784725.1"/>
    <property type="molecule type" value="Genomic_DNA"/>
</dbReference>